<keyword evidence="4 6" id="KW-0472">Membrane</keyword>
<dbReference type="GO" id="GO:0005886">
    <property type="term" value="C:plasma membrane"/>
    <property type="evidence" value="ECO:0007669"/>
    <property type="project" value="TreeGrafter"/>
</dbReference>
<dbReference type="InterPro" id="IPR053219">
    <property type="entry name" value="GPCR_Dmsr-1"/>
</dbReference>
<evidence type="ECO:0000313" key="10">
    <source>
        <dbReference type="WBParaSite" id="jg12758"/>
    </source>
</evidence>
<name>A0A915CW08_9BILA</name>
<evidence type="ECO:0000256" key="5">
    <source>
        <dbReference type="SAM" id="MobiDB-lite"/>
    </source>
</evidence>
<feature type="compositionally biased region" description="Basic and acidic residues" evidence="5">
    <location>
        <begin position="210"/>
        <end position="226"/>
    </location>
</feature>
<feature type="region of interest" description="Disordered" evidence="5">
    <location>
        <begin position="210"/>
        <end position="233"/>
    </location>
</feature>
<evidence type="ECO:0000256" key="2">
    <source>
        <dbReference type="ARBA" id="ARBA00022692"/>
    </source>
</evidence>
<keyword evidence="7" id="KW-0732">Signal</keyword>
<dbReference type="PANTHER" id="PTHR46273:SF6">
    <property type="entry name" value="G-PROTEIN COUPLED RECEPTORS FAMILY 1 PROFILE DOMAIN-CONTAINING PROTEIN"/>
    <property type="match status" value="1"/>
</dbReference>
<keyword evidence="9" id="KW-1185">Reference proteome</keyword>
<protein>
    <submittedName>
        <fullName evidence="10">G-protein coupled receptors family 1 profile domain-containing protein</fullName>
    </submittedName>
</protein>
<dbReference type="InterPro" id="IPR017452">
    <property type="entry name" value="GPCR_Rhodpsn_7TM"/>
</dbReference>
<comment type="subcellular location">
    <subcellularLocation>
        <location evidence="1">Membrane</location>
    </subcellularLocation>
</comment>
<feature type="transmembrane region" description="Helical" evidence="6">
    <location>
        <begin position="122"/>
        <end position="144"/>
    </location>
</feature>
<dbReference type="WBParaSite" id="jg12758">
    <property type="protein sequence ID" value="jg12758"/>
    <property type="gene ID" value="jg12758"/>
</dbReference>
<dbReference type="Pfam" id="PF10324">
    <property type="entry name" value="7TM_GPCR_Srw"/>
    <property type="match status" value="1"/>
</dbReference>
<organism evidence="9 10">
    <name type="scientific">Ditylenchus dipsaci</name>
    <dbReference type="NCBI Taxonomy" id="166011"/>
    <lineage>
        <taxon>Eukaryota</taxon>
        <taxon>Metazoa</taxon>
        <taxon>Ecdysozoa</taxon>
        <taxon>Nematoda</taxon>
        <taxon>Chromadorea</taxon>
        <taxon>Rhabditida</taxon>
        <taxon>Tylenchina</taxon>
        <taxon>Tylenchomorpha</taxon>
        <taxon>Sphaerularioidea</taxon>
        <taxon>Anguinidae</taxon>
        <taxon>Anguininae</taxon>
        <taxon>Ditylenchus</taxon>
    </lineage>
</organism>
<keyword evidence="2 6" id="KW-0812">Transmembrane</keyword>
<evidence type="ECO:0000256" key="3">
    <source>
        <dbReference type="ARBA" id="ARBA00022989"/>
    </source>
</evidence>
<reference evidence="10" key="1">
    <citation type="submission" date="2022-11" db="UniProtKB">
        <authorList>
            <consortium name="WormBaseParasite"/>
        </authorList>
    </citation>
    <scope>IDENTIFICATION</scope>
</reference>
<proteinExistence type="predicted"/>
<evidence type="ECO:0000256" key="4">
    <source>
        <dbReference type="ARBA" id="ARBA00023136"/>
    </source>
</evidence>
<dbReference type="Gene3D" id="1.20.1070.10">
    <property type="entry name" value="Rhodopsin 7-helix transmembrane proteins"/>
    <property type="match status" value="1"/>
</dbReference>
<dbReference type="GO" id="GO:0008528">
    <property type="term" value="F:G protein-coupled peptide receptor activity"/>
    <property type="evidence" value="ECO:0007669"/>
    <property type="project" value="InterPro"/>
</dbReference>
<evidence type="ECO:0000313" key="9">
    <source>
        <dbReference type="Proteomes" id="UP000887574"/>
    </source>
</evidence>
<feature type="chain" id="PRO_5037640475" evidence="7">
    <location>
        <begin position="18"/>
        <end position="233"/>
    </location>
</feature>
<evidence type="ECO:0000256" key="1">
    <source>
        <dbReference type="ARBA" id="ARBA00004370"/>
    </source>
</evidence>
<feature type="transmembrane region" description="Helical" evidence="6">
    <location>
        <begin position="54"/>
        <end position="77"/>
    </location>
</feature>
<evidence type="ECO:0000256" key="6">
    <source>
        <dbReference type="SAM" id="Phobius"/>
    </source>
</evidence>
<dbReference type="InterPro" id="IPR019427">
    <property type="entry name" value="7TM_GPCR_serpentine_rcpt_Srw"/>
</dbReference>
<sequence length="233" mass="26565">MLIALLVFICCIPTFLAHEIYERLDNNNTIEKLYSIGFSSVFLNDGCALLKFNLWLTGSVLKAAPCFLLVVLTFALLKRLRGNEKKRRERFFKLVEKTNSVVKQTQSTASARRCAAADRTTYVLLLMLCVFLLTELPQGLFAILNAIRRLDLLSLINCYVAFTVYMLTSSTYRETLLGIFVTISTRKKYGSVYLRNNNHTPLVNRLSTRQKAENNKKTEENNEEKLALNNGFA</sequence>
<accession>A0A915CW08</accession>
<dbReference type="PROSITE" id="PS50262">
    <property type="entry name" value="G_PROTEIN_RECEP_F1_2"/>
    <property type="match status" value="1"/>
</dbReference>
<evidence type="ECO:0000256" key="7">
    <source>
        <dbReference type="SAM" id="SignalP"/>
    </source>
</evidence>
<dbReference type="PANTHER" id="PTHR46273">
    <property type="entry name" value="MYOSUPPRESSIN RECEPTOR 1, ISOFORM B-RELATED"/>
    <property type="match status" value="1"/>
</dbReference>
<feature type="domain" description="G-protein coupled receptors family 1 profile" evidence="8">
    <location>
        <begin position="1"/>
        <end position="172"/>
    </location>
</feature>
<dbReference type="SUPFAM" id="SSF81321">
    <property type="entry name" value="Family A G protein-coupled receptor-like"/>
    <property type="match status" value="1"/>
</dbReference>
<feature type="signal peptide" evidence="7">
    <location>
        <begin position="1"/>
        <end position="17"/>
    </location>
</feature>
<evidence type="ECO:0000259" key="8">
    <source>
        <dbReference type="PROSITE" id="PS50262"/>
    </source>
</evidence>
<keyword evidence="3 6" id="KW-1133">Transmembrane helix</keyword>
<dbReference type="Proteomes" id="UP000887574">
    <property type="component" value="Unplaced"/>
</dbReference>
<dbReference type="AlphaFoldDB" id="A0A915CW08"/>